<evidence type="ECO:0000313" key="2">
    <source>
        <dbReference type="EMBL" id="BBH92193.1"/>
    </source>
</evidence>
<organism evidence="2">
    <name type="scientific">Thermogemmatispora argillosa</name>
    <dbReference type="NCBI Taxonomy" id="2045280"/>
    <lineage>
        <taxon>Bacteria</taxon>
        <taxon>Bacillati</taxon>
        <taxon>Chloroflexota</taxon>
        <taxon>Ktedonobacteria</taxon>
        <taxon>Thermogemmatisporales</taxon>
        <taxon>Thermogemmatisporaceae</taxon>
        <taxon>Thermogemmatispora</taxon>
    </lineage>
</organism>
<dbReference type="AlphaFoldDB" id="A0A455SUU3"/>
<evidence type="ECO:0000256" key="1">
    <source>
        <dbReference type="SAM" id="MobiDB-lite"/>
    </source>
</evidence>
<proteinExistence type="predicted"/>
<name>A0A455SUU3_9CHLR</name>
<accession>A0A455SUU3</accession>
<gene>
    <name evidence="2" type="ORF">KTA_03920</name>
</gene>
<feature type="compositionally biased region" description="Low complexity" evidence="1">
    <location>
        <begin position="32"/>
        <end position="42"/>
    </location>
</feature>
<sequence length="207" mass="21632">MSEHPDPASPQEASPSPAPAGPSTARSDEAALPLQDQPQLQPSTSAAPVAQPGPDMAPEPAPAQTPESDWFSWEDDPADDGSFFLPFQRSGPLAAPTILDAAPDPTRDGQMSPSQAANTARCQAGAGLALVLATSPGPAGADLVVSLIIGGMVLPLLLQYTARRQPGNLIGPVRAARIGNVRRMPPLLSVSLQEARERRHCSWQMRA</sequence>
<dbReference type="EMBL" id="AP019377">
    <property type="protein sequence ID" value="BBH92193.1"/>
    <property type="molecule type" value="Genomic_DNA"/>
</dbReference>
<feature type="region of interest" description="Disordered" evidence="1">
    <location>
        <begin position="1"/>
        <end position="79"/>
    </location>
</feature>
<reference evidence="2" key="1">
    <citation type="submission" date="2018-12" db="EMBL/GenBank/DDBJ databases">
        <title>Novel natural products biosynthetic potential of the class Ktedonobacteria.</title>
        <authorList>
            <person name="Zheng Y."/>
            <person name="Saitou A."/>
            <person name="Wang C.M."/>
            <person name="Toyoda A."/>
            <person name="Minakuchi Y."/>
            <person name="Sekiguchi Y."/>
            <person name="Ueda K."/>
            <person name="Takano H."/>
            <person name="Sakai Y."/>
            <person name="Yokota A."/>
            <person name="Yabe S."/>
        </authorList>
    </citation>
    <scope>NUCLEOTIDE SEQUENCE</scope>
    <source>
        <strain evidence="2">A3-2</strain>
    </source>
</reference>
<protein>
    <submittedName>
        <fullName evidence="2">Uncharacterized protein</fullName>
    </submittedName>
</protein>
<feature type="compositionally biased region" description="Low complexity" evidence="1">
    <location>
        <begin position="9"/>
        <end position="25"/>
    </location>
</feature>